<dbReference type="EMBL" id="CP114014">
    <property type="protein sequence ID" value="XAY06607.1"/>
    <property type="molecule type" value="Genomic_DNA"/>
</dbReference>
<evidence type="ECO:0000256" key="1">
    <source>
        <dbReference type="SAM" id="MobiDB-lite"/>
    </source>
</evidence>
<proteinExistence type="predicted"/>
<sequence length="285" mass="30988">MVLTPRGVGGGRDEWWIARVRGGFGGACPRNPPRVTRPAGLSSSRTSARTPLPPRRLPPRTTCGTAARTAASPDRAVLRCRFAFCEGARFALSSEAPLARRGPCLVGADPWTRGRDLLTPSLVAGRSVALTPRTAPSWRLQELRAADGGGRWQAAWSRVRGVGRVAGQANRGSPRPCAQVHVIHAPARKVPPPTRDADPAHHGHQSRSRRRQMLCRVLHAHRFIARARPLPALDHRSAQDCLSHRFRLGRGSKTLPPVYQPGDFHSSKCRWQPLASPVSPTSPIG</sequence>
<dbReference type="KEGG" id="parq:DSM112329_03482"/>
<feature type="compositionally biased region" description="Low complexity" evidence="1">
    <location>
        <begin position="41"/>
        <end position="50"/>
    </location>
</feature>
<feature type="region of interest" description="Disordered" evidence="1">
    <location>
        <begin position="188"/>
        <end position="210"/>
    </location>
</feature>
<name>A0AAU7AY70_9ACTN</name>
<accession>A0AAU7AY70</accession>
<evidence type="ECO:0000313" key="2">
    <source>
        <dbReference type="EMBL" id="XAY06607.1"/>
    </source>
</evidence>
<feature type="region of interest" description="Disordered" evidence="1">
    <location>
        <begin position="27"/>
        <end position="66"/>
    </location>
</feature>
<reference evidence="2" key="1">
    <citation type="submission" date="2022-12" db="EMBL/GenBank/DDBJ databases">
        <title>Paraconexibacter alkalitolerans sp. nov. and Baekduia alba sp. nov., isolated from soil and emended description of the genera Paraconexibacter (Chun et al., 2020) and Baekduia (An et al., 2020).</title>
        <authorList>
            <person name="Vieira S."/>
            <person name="Huber K.J."/>
            <person name="Geppert A."/>
            <person name="Wolf J."/>
            <person name="Neumann-Schaal M."/>
            <person name="Muesken M."/>
            <person name="Overmann J."/>
        </authorList>
    </citation>
    <scope>NUCLEOTIDE SEQUENCE</scope>
    <source>
        <strain evidence="2">AEG42_29</strain>
    </source>
</reference>
<gene>
    <name evidence="2" type="ORF">DSM112329_03482</name>
</gene>
<protein>
    <submittedName>
        <fullName evidence="2">Uncharacterized protein</fullName>
    </submittedName>
</protein>
<dbReference type="AlphaFoldDB" id="A0AAU7AY70"/>
<organism evidence="2">
    <name type="scientific">Paraconexibacter sp. AEG42_29</name>
    <dbReference type="NCBI Taxonomy" id="2997339"/>
    <lineage>
        <taxon>Bacteria</taxon>
        <taxon>Bacillati</taxon>
        <taxon>Actinomycetota</taxon>
        <taxon>Thermoleophilia</taxon>
        <taxon>Solirubrobacterales</taxon>
        <taxon>Paraconexibacteraceae</taxon>
        <taxon>Paraconexibacter</taxon>
    </lineage>
</organism>